<comment type="subcellular location">
    <subcellularLocation>
        <location evidence="1">Membrane</location>
        <topology evidence="1">Multi-pass membrane protein</topology>
    </subcellularLocation>
</comment>
<proteinExistence type="inferred from homology"/>
<evidence type="ECO:0000259" key="15">
    <source>
        <dbReference type="Pfam" id="PF00487"/>
    </source>
</evidence>
<dbReference type="GO" id="GO:0004768">
    <property type="term" value="F:stearoyl-CoA 9-desaturase activity"/>
    <property type="evidence" value="ECO:0007669"/>
    <property type="project" value="TreeGrafter"/>
</dbReference>
<feature type="domain" description="Fatty acid desaturase" evidence="15">
    <location>
        <begin position="105"/>
        <end position="306"/>
    </location>
</feature>
<accession>A0A6H5J4L6</accession>
<feature type="region of interest" description="Disordered" evidence="13">
    <location>
        <begin position="354"/>
        <end position="375"/>
    </location>
</feature>
<evidence type="ECO:0000313" key="16">
    <source>
        <dbReference type="EMBL" id="CAB0044616.1"/>
    </source>
</evidence>
<keyword evidence="5" id="KW-0276">Fatty acid metabolism</keyword>
<dbReference type="GO" id="GO:0006636">
    <property type="term" value="P:unsaturated fatty acid biosynthetic process"/>
    <property type="evidence" value="ECO:0007669"/>
    <property type="project" value="TreeGrafter"/>
</dbReference>
<feature type="transmembrane region" description="Helical" evidence="14">
    <location>
        <begin position="76"/>
        <end position="97"/>
    </location>
</feature>
<comment type="cofactor">
    <cofactor evidence="12">
        <name>Fe(2+)</name>
        <dbReference type="ChEBI" id="CHEBI:29033"/>
    </cofactor>
</comment>
<evidence type="ECO:0000256" key="4">
    <source>
        <dbReference type="ARBA" id="ARBA00022692"/>
    </source>
</evidence>
<evidence type="ECO:0000256" key="14">
    <source>
        <dbReference type="SAM" id="Phobius"/>
    </source>
</evidence>
<dbReference type="OrthoDB" id="10260134at2759"/>
<organism evidence="16 17">
    <name type="scientific">Trichogramma brassicae</name>
    <dbReference type="NCBI Taxonomy" id="86971"/>
    <lineage>
        <taxon>Eukaryota</taxon>
        <taxon>Metazoa</taxon>
        <taxon>Ecdysozoa</taxon>
        <taxon>Arthropoda</taxon>
        <taxon>Hexapoda</taxon>
        <taxon>Insecta</taxon>
        <taxon>Pterygota</taxon>
        <taxon>Neoptera</taxon>
        <taxon>Endopterygota</taxon>
        <taxon>Hymenoptera</taxon>
        <taxon>Apocrita</taxon>
        <taxon>Proctotrupomorpha</taxon>
        <taxon>Chalcidoidea</taxon>
        <taxon>Trichogrammatidae</taxon>
        <taxon>Trichogramma</taxon>
    </lineage>
</organism>
<feature type="compositionally biased region" description="Low complexity" evidence="13">
    <location>
        <begin position="364"/>
        <end position="375"/>
    </location>
</feature>
<dbReference type="GO" id="GO:0005506">
    <property type="term" value="F:iron ion binding"/>
    <property type="evidence" value="ECO:0007669"/>
    <property type="project" value="TreeGrafter"/>
</dbReference>
<dbReference type="PANTHER" id="PTHR11351">
    <property type="entry name" value="ACYL-COA DESATURASE"/>
    <property type="match status" value="1"/>
</dbReference>
<dbReference type="PANTHER" id="PTHR11351:SF21">
    <property type="entry name" value="GH07782P"/>
    <property type="match status" value="1"/>
</dbReference>
<evidence type="ECO:0000256" key="2">
    <source>
        <dbReference type="ARBA" id="ARBA00009295"/>
    </source>
</evidence>
<keyword evidence="4 12" id="KW-0812">Transmembrane</keyword>
<evidence type="ECO:0000256" key="1">
    <source>
        <dbReference type="ARBA" id="ARBA00004141"/>
    </source>
</evidence>
<keyword evidence="17" id="KW-1185">Reference proteome</keyword>
<keyword evidence="11 12" id="KW-0275">Fatty acid biosynthesis</keyword>
<dbReference type="EMBL" id="CADCXV010001472">
    <property type="protein sequence ID" value="CAB0044616.1"/>
    <property type="molecule type" value="Genomic_DNA"/>
</dbReference>
<evidence type="ECO:0000256" key="11">
    <source>
        <dbReference type="ARBA" id="ARBA00023160"/>
    </source>
</evidence>
<dbReference type="CDD" id="cd03505">
    <property type="entry name" value="Delta9-FADS-like"/>
    <property type="match status" value="1"/>
</dbReference>
<keyword evidence="9" id="KW-0443">Lipid metabolism</keyword>
<keyword evidence="7 12" id="KW-0560">Oxidoreductase</keyword>
<feature type="region of interest" description="Disordered" evidence="13">
    <location>
        <begin position="1"/>
        <end position="49"/>
    </location>
</feature>
<evidence type="ECO:0000256" key="13">
    <source>
        <dbReference type="SAM" id="MobiDB-lite"/>
    </source>
</evidence>
<name>A0A6H5J4L6_9HYME</name>
<protein>
    <recommendedName>
        <fullName evidence="15">Fatty acid desaturase domain-containing protein</fullName>
    </recommendedName>
</protein>
<evidence type="ECO:0000313" key="17">
    <source>
        <dbReference type="Proteomes" id="UP000479190"/>
    </source>
</evidence>
<evidence type="ECO:0000256" key="6">
    <source>
        <dbReference type="ARBA" id="ARBA00022989"/>
    </source>
</evidence>
<sequence>MAPDVADGPLCPLSGIGLEATTMEEQKRSKITATPPRDDDEKNKNDDRERERVVADYNARFENEWMVLRDDVKWDMVAVIVLYHALALYGLVTANVLQHKRTILWAIFVALCTAFGVTGGVHRLWTHRSYKANTILRSILMICFFSAGQNSIYQWVRDHRVHHKFSETDADPHNSRRGFFFSHVGWLMLKKHPEVLAKGQKIDMSDILADPVVRFGEKYFLPLKTLACFVVPILVPVYCWNENWYHSTMAQVVRHVLSLNATWSVNSWAHMFGNKPYDKEIAPVESRWVSYWSMGEGWHNYHHTFPWDYRAAEIGGGRFNLTTLLIDGFAKLGWAYDRKEPARSVIDRVIERRGDGTHESCAKQPQQQQQQKHED</sequence>
<comment type="similarity">
    <text evidence="2 12">Belongs to the fatty acid desaturase type 1 family.</text>
</comment>
<dbReference type="PRINTS" id="PR00075">
    <property type="entry name" value="FACDDSATRASE"/>
</dbReference>
<dbReference type="InterPro" id="IPR005804">
    <property type="entry name" value="FA_desaturase_dom"/>
</dbReference>
<feature type="transmembrane region" description="Helical" evidence="14">
    <location>
        <begin position="103"/>
        <end position="122"/>
    </location>
</feature>
<evidence type="ECO:0000256" key="12">
    <source>
        <dbReference type="RuleBase" id="RU000581"/>
    </source>
</evidence>
<evidence type="ECO:0000256" key="8">
    <source>
        <dbReference type="ARBA" id="ARBA00023004"/>
    </source>
</evidence>
<keyword evidence="10 14" id="KW-0472">Membrane</keyword>
<dbReference type="Pfam" id="PF00487">
    <property type="entry name" value="FA_desaturase"/>
    <property type="match status" value="1"/>
</dbReference>
<comment type="domain">
    <text evidence="12">The histidine box domains are involved in binding the catalytic metal ions.</text>
</comment>
<evidence type="ECO:0000256" key="9">
    <source>
        <dbReference type="ARBA" id="ARBA00023098"/>
    </source>
</evidence>
<evidence type="ECO:0000256" key="7">
    <source>
        <dbReference type="ARBA" id="ARBA00023002"/>
    </source>
</evidence>
<dbReference type="InterPro" id="IPR015876">
    <property type="entry name" value="Acyl-CoA_DS"/>
</dbReference>
<dbReference type="Proteomes" id="UP000479190">
    <property type="component" value="Unassembled WGS sequence"/>
</dbReference>
<reference evidence="16 17" key="1">
    <citation type="submission" date="2020-02" db="EMBL/GenBank/DDBJ databases">
        <authorList>
            <person name="Ferguson B K."/>
        </authorList>
    </citation>
    <scope>NUCLEOTIDE SEQUENCE [LARGE SCALE GENOMIC DNA]</scope>
</reference>
<keyword evidence="6 14" id="KW-1133">Transmembrane helix</keyword>
<evidence type="ECO:0000256" key="5">
    <source>
        <dbReference type="ARBA" id="ARBA00022832"/>
    </source>
</evidence>
<gene>
    <name evidence="16" type="ORF">TBRA_LOCUS16204</name>
</gene>
<dbReference type="AlphaFoldDB" id="A0A6H5J4L6"/>
<evidence type="ECO:0000256" key="10">
    <source>
        <dbReference type="ARBA" id="ARBA00023136"/>
    </source>
</evidence>
<keyword evidence="8" id="KW-0408">Iron</keyword>
<feature type="compositionally biased region" description="Basic and acidic residues" evidence="13">
    <location>
        <begin position="36"/>
        <end position="49"/>
    </location>
</feature>
<keyword evidence="3 12" id="KW-0444">Lipid biosynthesis</keyword>
<evidence type="ECO:0000256" key="3">
    <source>
        <dbReference type="ARBA" id="ARBA00022516"/>
    </source>
</evidence>
<dbReference type="GO" id="GO:0005789">
    <property type="term" value="C:endoplasmic reticulum membrane"/>
    <property type="evidence" value="ECO:0007669"/>
    <property type="project" value="TreeGrafter"/>
</dbReference>